<dbReference type="EMBL" id="QRZA01000040">
    <property type="protein sequence ID" value="RGV31073.1"/>
    <property type="molecule type" value="Genomic_DNA"/>
</dbReference>
<proteinExistence type="predicted"/>
<gene>
    <name evidence="1" type="ORF">DWW18_18785</name>
</gene>
<organism evidence="1 2">
    <name type="scientific">Butyricimonas virosa</name>
    <dbReference type="NCBI Taxonomy" id="544645"/>
    <lineage>
        <taxon>Bacteria</taxon>
        <taxon>Pseudomonadati</taxon>
        <taxon>Bacteroidota</taxon>
        <taxon>Bacteroidia</taxon>
        <taxon>Bacteroidales</taxon>
        <taxon>Odoribacteraceae</taxon>
        <taxon>Butyricimonas</taxon>
    </lineage>
</organism>
<dbReference type="Proteomes" id="UP000283589">
    <property type="component" value="Unassembled WGS sequence"/>
</dbReference>
<evidence type="ECO:0000313" key="2">
    <source>
        <dbReference type="Proteomes" id="UP000283589"/>
    </source>
</evidence>
<protein>
    <submittedName>
        <fullName evidence="1">Uncharacterized protein</fullName>
    </submittedName>
</protein>
<name>A0A412WUY8_9BACT</name>
<evidence type="ECO:0000313" key="1">
    <source>
        <dbReference type="EMBL" id="RGV31073.1"/>
    </source>
</evidence>
<sequence>MKQFILFLVMVLNTGMLYSQTRKESKSDILEGKQVGDTLTGKGVKYKLYRDSENDLFVLQNLANQDSTGLREVYPDDKIDEYYIPREVSVKLATIVGSCLTPEQRAIYKRAYAEEMLIYFRLEQGKIKELAFLFDKPEWRDVDPRFKDSEDNLRMLWTMSVDQFYKIERALIEEIDWSGEKWAREGTYLNVLIKAGYIDGECREINYGH</sequence>
<accession>A0A412WUY8</accession>
<dbReference type="AlphaFoldDB" id="A0A412WUY8"/>
<reference evidence="1 2" key="1">
    <citation type="submission" date="2018-08" db="EMBL/GenBank/DDBJ databases">
        <title>A genome reference for cultivated species of the human gut microbiota.</title>
        <authorList>
            <person name="Zou Y."/>
            <person name="Xue W."/>
            <person name="Luo G."/>
        </authorList>
    </citation>
    <scope>NUCLEOTIDE SEQUENCE [LARGE SCALE GENOMIC DNA]</scope>
    <source>
        <strain evidence="1 2">AF14-49</strain>
    </source>
</reference>
<comment type="caution">
    <text evidence="1">The sequence shown here is derived from an EMBL/GenBank/DDBJ whole genome shotgun (WGS) entry which is preliminary data.</text>
</comment>
<dbReference type="RefSeq" id="WP_147348421.1">
    <property type="nucleotide sequence ID" value="NZ_CALBWO010000011.1"/>
</dbReference>